<keyword evidence="1 3" id="KW-0812">Transmembrane</keyword>
<dbReference type="ExpressionAtlas" id="A0A1P8B1J7">
    <property type="expression patterns" value="baseline"/>
</dbReference>
<dbReference type="TAIR" id="AT2G25905"/>
<reference evidence="4" key="2">
    <citation type="journal article" date="2017" name="Plant J.">
        <title>Araport11: a complete reannotation of the Arabidopsis thaliana reference genome.</title>
        <authorList>
            <person name="Cheng C.Y."/>
            <person name="Krishnakumar V."/>
            <person name="Chan A.P."/>
            <person name="Thibaud-Nissen F."/>
            <person name="Schobel S."/>
            <person name="Town C.D."/>
        </authorList>
    </citation>
    <scope>GENOME REANNOTATION</scope>
    <source>
        <strain evidence="4">cv. Columbia</strain>
    </source>
</reference>
<feature type="transmembrane region" description="Helical" evidence="1">
    <location>
        <begin position="21"/>
        <end position="44"/>
    </location>
</feature>
<organism evidence="3 4">
    <name type="scientific">Arabidopsis thaliana</name>
    <name type="common">Mouse-ear cress</name>
    <dbReference type="NCBI Taxonomy" id="3702"/>
    <lineage>
        <taxon>Eukaryota</taxon>
        <taxon>Viridiplantae</taxon>
        <taxon>Streptophyta</taxon>
        <taxon>Embryophyta</taxon>
        <taxon>Tracheophyta</taxon>
        <taxon>Spermatophyta</taxon>
        <taxon>Magnoliopsida</taxon>
        <taxon>eudicotyledons</taxon>
        <taxon>Gunneridae</taxon>
        <taxon>Pentapetalae</taxon>
        <taxon>rosids</taxon>
        <taxon>malvids</taxon>
        <taxon>Brassicales</taxon>
        <taxon>Brassicaceae</taxon>
        <taxon>Camelineae</taxon>
        <taxon>Arabidopsis</taxon>
    </lineage>
</organism>
<dbReference type="PANTHER" id="PTHR31210:SF57">
    <property type="entry name" value="TRANSMEMBRANE PROTEIN-RELATED"/>
    <property type="match status" value="1"/>
</dbReference>
<dbReference type="Pfam" id="PF05212">
    <property type="entry name" value="DUF707"/>
    <property type="match status" value="1"/>
</dbReference>
<evidence type="ECO:0000313" key="4">
    <source>
        <dbReference type="Proteomes" id="UP000006548"/>
    </source>
</evidence>
<sequence length="227" mass="26224">MGILSRSPSSSRRSSDDSMKLFTTALFVIAFGIVIGLSFPSLWITEILYFVCRMPFLYCVDKSPEKPSSLHSLRDSGIATPHKAIDDLKGIYGNHQIFEALREYHPDLVKQPRYLATITVGYNQRHNIDACVSKFSENFTIVLFHYDGVTSAWNDEFEWSRNAIHISVKKQTKWWYAKRFLHSDIVALYDYIFIWDEDLGVDHFNAEEYIHIVKKHGLEISQPGLDP</sequence>
<name>A0A1P8B1J7_ARATH</name>
<dbReference type="Araport" id="AT2G25905"/>
<dbReference type="InParanoid" id="A0A1P8B1J7"/>
<dbReference type="PANTHER" id="PTHR31210">
    <property type="entry name" value="OS06G0731900 PROTEIN"/>
    <property type="match status" value="1"/>
</dbReference>
<evidence type="ECO:0000313" key="2">
    <source>
        <dbReference type="Araport" id="AT2G25905"/>
    </source>
</evidence>
<keyword evidence="4" id="KW-1185">Reference proteome</keyword>
<reference evidence="3 4" key="1">
    <citation type="journal article" date="1999" name="Nature">
        <title>Sequence and analysis of chromosome 2 of the plant Arabidopsis thaliana.</title>
        <authorList>
            <person name="Lin X."/>
            <person name="Kaul S."/>
            <person name="Rounsley S."/>
            <person name="Shea T.P."/>
            <person name="Benito M.I."/>
            <person name="Town C.D."/>
            <person name="Fujii C.Y."/>
            <person name="Mason T."/>
            <person name="Bowman C.L."/>
            <person name="Barnstead M."/>
            <person name="Feldblyum T.V."/>
            <person name="Buell C.R."/>
            <person name="Ketchum K.A."/>
            <person name="Lee J."/>
            <person name="Ronning C.M."/>
            <person name="Koo H.L."/>
            <person name="Moffat K.S."/>
            <person name="Cronin L.A."/>
            <person name="Shen M."/>
            <person name="Pai G."/>
            <person name="Van Aken S."/>
            <person name="Umayam L."/>
            <person name="Tallon L.J."/>
            <person name="Gill J.E."/>
            <person name="Adams M.D."/>
            <person name="Carrera A.J."/>
            <person name="Creasy T.H."/>
            <person name="Goodman H.M."/>
            <person name="Somerville C.R."/>
            <person name="Copenhaver G.P."/>
            <person name="Preuss D."/>
            <person name="Nierman W.C."/>
            <person name="White O."/>
            <person name="Eisen J.A."/>
            <person name="Salzberg S.L."/>
            <person name="Fraser C.M."/>
            <person name="Venter J.C."/>
        </authorList>
    </citation>
    <scope>NUCLEOTIDE SEQUENCE [LARGE SCALE GENOMIC DNA]</scope>
    <source>
        <strain evidence="4">cv. Columbia</strain>
    </source>
</reference>
<keyword evidence="1" id="KW-1133">Transmembrane helix</keyword>
<dbReference type="EMBL" id="CP002685">
    <property type="protein sequence ID" value="ANM62784.1"/>
    <property type="molecule type" value="Genomic_DNA"/>
</dbReference>
<gene>
    <name evidence="2 3" type="ordered locus">At2g25905</name>
</gene>
<dbReference type="GeneID" id="28718307"/>
<proteinExistence type="predicted"/>
<protein>
    <submittedName>
        <fullName evidence="3">Transmembrane protein</fullName>
    </submittedName>
</protein>
<dbReference type="STRING" id="3702.A0A1P8B1J7"/>
<dbReference type="Proteomes" id="UP000006548">
    <property type="component" value="Chromosome 2"/>
</dbReference>
<keyword evidence="1" id="KW-0472">Membrane</keyword>
<dbReference type="AlphaFoldDB" id="A0A1P8B1J7"/>
<dbReference type="KEGG" id="ath:AT2G25905"/>
<dbReference type="InterPro" id="IPR007877">
    <property type="entry name" value="DUF707"/>
</dbReference>
<accession>A0A1P8B1J7</accession>
<evidence type="ECO:0000256" key="1">
    <source>
        <dbReference type="SAM" id="Phobius"/>
    </source>
</evidence>
<dbReference type="RefSeq" id="NP_001324914.1">
    <property type="nucleotide sequence ID" value="NM_001336030.1"/>
</dbReference>
<evidence type="ECO:0000313" key="3">
    <source>
        <dbReference type="EMBL" id="ANM62784.1"/>
    </source>
</evidence>